<dbReference type="PANTHER" id="PTHR19924:SF26">
    <property type="entry name" value="U3 SMALL NUCLEOLAR RNA-ASSOCIATED PROTEIN 15 HOMOLOG"/>
    <property type="match status" value="1"/>
</dbReference>
<dbReference type="GO" id="GO:0045943">
    <property type="term" value="P:positive regulation of transcription by RNA polymerase I"/>
    <property type="evidence" value="ECO:0007669"/>
    <property type="project" value="TreeGrafter"/>
</dbReference>
<evidence type="ECO:0000313" key="11">
    <source>
        <dbReference type="Proteomes" id="UP001153737"/>
    </source>
</evidence>
<dbReference type="EMBL" id="OU896723">
    <property type="protein sequence ID" value="CAH1155239.1"/>
    <property type="molecule type" value="Genomic_DNA"/>
</dbReference>
<protein>
    <recommendedName>
        <fullName evidence="2">U3 small nucleolar RNA-associated protein 15 homolog</fullName>
    </recommendedName>
</protein>
<comment type="function">
    <text evidence="7">Ribosome biogenesis factor. Involved in nucleolar processing of pre-18S ribosomal RNA. Required for optimal pre-ribosomal RNA transcription by RNA polymerase I. Part of the small subunit (SSU) processome, first precursor of the small eukaryotic ribosomal subunit. During the assembly of the SSU processome in the nucleolus, many ribosome biogenesis factors, an RNA chaperone and ribosomal proteins associate with the nascent pre-rRNA and work in concert to generate RNA folding, modifications, rearrangements and cleavage as well as targeted degradation of pre-ribosomal RNA by the RNA exosome.</text>
</comment>
<feature type="domain" description="U3 small nucleolar RNA-associated protein 15 C-terminal" evidence="9">
    <location>
        <begin position="339"/>
        <end position="486"/>
    </location>
</feature>
<evidence type="ECO:0000256" key="7">
    <source>
        <dbReference type="ARBA" id="ARBA00045437"/>
    </source>
</evidence>
<dbReference type="InterPro" id="IPR001680">
    <property type="entry name" value="WD40_rpt"/>
</dbReference>
<dbReference type="InterPro" id="IPR018983">
    <property type="entry name" value="U3_snoRNA-assocProt_15_C"/>
</dbReference>
<evidence type="ECO:0000256" key="3">
    <source>
        <dbReference type="ARBA" id="ARBA00022552"/>
    </source>
</evidence>
<dbReference type="PANTHER" id="PTHR19924">
    <property type="entry name" value="UTP15 U3 SMALL NUCLEOLAR RNA-ASSOCIATED PROTEIN 15 FAMILY MEMBER"/>
    <property type="match status" value="1"/>
</dbReference>
<gene>
    <name evidence="10" type="ORF">PHAECO_LOCUS5911</name>
</gene>
<evidence type="ECO:0000256" key="1">
    <source>
        <dbReference type="ARBA" id="ARBA00004604"/>
    </source>
</evidence>
<dbReference type="GO" id="GO:0006364">
    <property type="term" value="P:rRNA processing"/>
    <property type="evidence" value="ECO:0007669"/>
    <property type="project" value="UniProtKB-KW"/>
</dbReference>
<reference evidence="10" key="2">
    <citation type="submission" date="2022-10" db="EMBL/GenBank/DDBJ databases">
        <authorList>
            <consortium name="ENA_rothamsted_submissions"/>
            <consortium name="culmorum"/>
            <person name="King R."/>
        </authorList>
    </citation>
    <scope>NUCLEOTIDE SEQUENCE</scope>
</reference>
<feature type="repeat" description="WD" evidence="8">
    <location>
        <begin position="118"/>
        <end position="159"/>
    </location>
</feature>
<dbReference type="Gene3D" id="2.130.10.10">
    <property type="entry name" value="YVTN repeat-like/Quinoprotein amine dehydrogenase"/>
    <property type="match status" value="2"/>
</dbReference>
<evidence type="ECO:0000256" key="6">
    <source>
        <dbReference type="ARBA" id="ARBA00023242"/>
    </source>
</evidence>
<reference evidence="10" key="1">
    <citation type="submission" date="2022-01" db="EMBL/GenBank/DDBJ databases">
        <authorList>
            <person name="King R."/>
        </authorList>
    </citation>
    <scope>NUCLEOTIDE SEQUENCE</scope>
</reference>
<evidence type="ECO:0000259" key="9">
    <source>
        <dbReference type="Pfam" id="PF09384"/>
    </source>
</evidence>
<feature type="repeat" description="WD" evidence="8">
    <location>
        <begin position="160"/>
        <end position="202"/>
    </location>
</feature>
<dbReference type="SMART" id="SM00320">
    <property type="entry name" value="WD40"/>
    <property type="match status" value="6"/>
</dbReference>
<organism evidence="10 11">
    <name type="scientific">Phaedon cochleariae</name>
    <name type="common">Mustard beetle</name>
    <dbReference type="NCBI Taxonomy" id="80249"/>
    <lineage>
        <taxon>Eukaryota</taxon>
        <taxon>Metazoa</taxon>
        <taxon>Ecdysozoa</taxon>
        <taxon>Arthropoda</taxon>
        <taxon>Hexapoda</taxon>
        <taxon>Insecta</taxon>
        <taxon>Pterygota</taxon>
        <taxon>Neoptera</taxon>
        <taxon>Endopterygota</taxon>
        <taxon>Coleoptera</taxon>
        <taxon>Polyphaga</taxon>
        <taxon>Cucujiformia</taxon>
        <taxon>Chrysomeloidea</taxon>
        <taxon>Chrysomelidae</taxon>
        <taxon>Chrysomelinae</taxon>
        <taxon>Chrysomelini</taxon>
        <taxon>Phaedon</taxon>
    </lineage>
</organism>
<keyword evidence="4 8" id="KW-0853">WD repeat</keyword>
<name>A0A9P0DLZ5_PHACE</name>
<dbReference type="Pfam" id="PF00400">
    <property type="entry name" value="WD40"/>
    <property type="match status" value="3"/>
</dbReference>
<dbReference type="Proteomes" id="UP001153737">
    <property type="component" value="Chromosome 17"/>
</dbReference>
<feature type="repeat" description="WD" evidence="8">
    <location>
        <begin position="244"/>
        <end position="285"/>
    </location>
</feature>
<dbReference type="PROSITE" id="PS50082">
    <property type="entry name" value="WD_REPEATS_2"/>
    <property type="match status" value="3"/>
</dbReference>
<dbReference type="InterPro" id="IPR036322">
    <property type="entry name" value="WD40_repeat_dom_sf"/>
</dbReference>
<keyword evidence="11" id="KW-1185">Reference proteome</keyword>
<evidence type="ECO:0000256" key="8">
    <source>
        <dbReference type="PROSITE-ProRule" id="PRU00221"/>
    </source>
</evidence>
<keyword evidence="5" id="KW-0677">Repeat</keyword>
<dbReference type="AlphaFoldDB" id="A0A9P0DLZ5"/>
<dbReference type="CDD" id="cd00200">
    <property type="entry name" value="WD40"/>
    <property type="match status" value="1"/>
</dbReference>
<accession>A0A9P0DLZ5</accession>
<dbReference type="SUPFAM" id="SSF50978">
    <property type="entry name" value="WD40 repeat-like"/>
    <property type="match status" value="1"/>
</dbReference>
<dbReference type="FunFam" id="2.130.10.10:FF:003612">
    <property type="entry name" value="U3 small nucleolar RNA-associated protein 15 homolog-like Protein"/>
    <property type="match status" value="1"/>
</dbReference>
<evidence type="ECO:0000256" key="4">
    <source>
        <dbReference type="ARBA" id="ARBA00022574"/>
    </source>
</evidence>
<evidence type="ECO:0000256" key="2">
    <source>
        <dbReference type="ARBA" id="ARBA00018260"/>
    </source>
</evidence>
<evidence type="ECO:0000256" key="5">
    <source>
        <dbReference type="ARBA" id="ARBA00022737"/>
    </source>
</evidence>
<sequence length="521" mass="58467">MPNFKKLNTKIYQKSGPVITPDYVYWKKLAPPVLVKEFGPIDYIDFSPIEPYHFAVTCSVRVQVYNPVTKLVIKNLSRFRENAYGAVFRSDGRLICAGGEETNVKLFDVSTKSLLRLFKGHSAPVHRTYFLHSQPHISSFSDDKTVKIWDIPTEKNLITYEGHTDYVRAGATCLAMPNILVSGGYDGKLKMYDTRTESEVLTMDHSSAIESTLFLPSGGILLSAGGTDIKIWDVLAGGKLLGSLSQHHKTITCLHLASDNKRLLSGSLDRHVKIYDLATFKPVHTLNFPNSVLSLGVSKNDDTLVAGLVDGLVSVSRREEKKEEERQKKMASYHYVSNAHPASVDTIVSELKHEKEAKYDHHLRKFEFSKALDSVLLPYVANKNPQITVSLMQELMRRKALQKAFQGRDKKSLTLILRFFIRNITDYRFTRVIIDAANILLDTYEDNIAMLPVEVGKLFVDLGQVIKQESELADSLAGLQGMMNMLMASQVTVDDRIVCDKKGHQLKPSADAQKNFVLTIA</sequence>
<dbReference type="Pfam" id="PF09384">
    <property type="entry name" value="UTP15_C"/>
    <property type="match status" value="1"/>
</dbReference>
<comment type="subcellular location">
    <subcellularLocation>
        <location evidence="1">Nucleus</location>
        <location evidence="1">Nucleolus</location>
    </subcellularLocation>
</comment>
<dbReference type="GO" id="GO:0005730">
    <property type="term" value="C:nucleolus"/>
    <property type="evidence" value="ECO:0007669"/>
    <property type="project" value="UniProtKB-SubCell"/>
</dbReference>
<proteinExistence type="predicted"/>
<dbReference type="OrthoDB" id="431715at2759"/>
<dbReference type="InterPro" id="IPR015943">
    <property type="entry name" value="WD40/YVTN_repeat-like_dom_sf"/>
</dbReference>
<keyword evidence="6" id="KW-0539">Nucleus</keyword>
<dbReference type="PROSITE" id="PS50294">
    <property type="entry name" value="WD_REPEATS_REGION"/>
    <property type="match status" value="2"/>
</dbReference>
<evidence type="ECO:0000313" key="10">
    <source>
        <dbReference type="EMBL" id="CAH1155239.1"/>
    </source>
</evidence>
<keyword evidence="3" id="KW-0698">rRNA processing</keyword>